<gene>
    <name evidence="5" type="ORF">GOB84_12535</name>
</gene>
<dbReference type="RefSeq" id="WP_173577915.1">
    <property type="nucleotide sequence ID" value="NZ_WOSW01000026.1"/>
</dbReference>
<feature type="domain" description="ABC transporter" evidence="4">
    <location>
        <begin position="18"/>
        <end position="264"/>
    </location>
</feature>
<dbReference type="Pfam" id="PF00005">
    <property type="entry name" value="ABC_tran"/>
    <property type="match status" value="1"/>
</dbReference>
<dbReference type="InterPro" id="IPR017871">
    <property type="entry name" value="ABC_transporter-like_CS"/>
</dbReference>
<dbReference type="InterPro" id="IPR003593">
    <property type="entry name" value="AAA+_ATPase"/>
</dbReference>
<dbReference type="PANTHER" id="PTHR43023">
    <property type="entry name" value="PROTEIN TRIGALACTOSYLDIACYLGLYCEROL 3, CHLOROPLASTIC"/>
    <property type="match status" value="1"/>
</dbReference>
<reference evidence="5 6" key="1">
    <citation type="journal article" date="2020" name="Int. J. Syst. Evol. Microbiol.">
        <title>Novel acetic acid bacteria from cider fermentations: Acetobacter conturbans sp. nov. and Acetobacter fallax sp. nov.</title>
        <authorList>
            <person name="Sombolestani A.S."/>
            <person name="Cleenwerck I."/>
            <person name="Cnockaert M."/>
            <person name="Borremans W."/>
            <person name="Wieme A.D."/>
            <person name="De Vuyst L."/>
            <person name="Vandamme P."/>
        </authorList>
    </citation>
    <scope>NUCLEOTIDE SEQUENCE [LARGE SCALE GENOMIC DNA]</scope>
    <source>
        <strain evidence="5 6">LMG 1637</strain>
    </source>
</reference>
<evidence type="ECO:0000256" key="2">
    <source>
        <dbReference type="ARBA" id="ARBA00022741"/>
    </source>
</evidence>
<dbReference type="InterPro" id="IPR027417">
    <property type="entry name" value="P-loop_NTPase"/>
</dbReference>
<evidence type="ECO:0000256" key="1">
    <source>
        <dbReference type="ARBA" id="ARBA00022448"/>
    </source>
</evidence>
<keyword evidence="6" id="KW-1185">Reference proteome</keyword>
<protein>
    <submittedName>
        <fullName evidence="5">ATP-binding cassette domain-containing protein</fullName>
    </submittedName>
</protein>
<dbReference type="SUPFAM" id="SSF52540">
    <property type="entry name" value="P-loop containing nucleoside triphosphate hydrolases"/>
    <property type="match status" value="1"/>
</dbReference>
<evidence type="ECO:0000313" key="6">
    <source>
        <dbReference type="Proteomes" id="UP000615326"/>
    </source>
</evidence>
<comment type="caution">
    <text evidence="5">The sequence shown here is derived from an EMBL/GenBank/DDBJ whole genome shotgun (WGS) entry which is preliminary data.</text>
</comment>
<evidence type="ECO:0000256" key="3">
    <source>
        <dbReference type="ARBA" id="ARBA00022840"/>
    </source>
</evidence>
<dbReference type="InterPro" id="IPR003439">
    <property type="entry name" value="ABC_transporter-like_ATP-bd"/>
</dbReference>
<dbReference type="PANTHER" id="PTHR43023:SF3">
    <property type="entry name" value="PROTEIN TRIGALACTOSYLDIACYLGLYCEROL 3, CHLOROPLASTIC"/>
    <property type="match status" value="1"/>
</dbReference>
<dbReference type="Proteomes" id="UP000615326">
    <property type="component" value="Unassembled WGS sequence"/>
</dbReference>
<evidence type="ECO:0000313" key="5">
    <source>
        <dbReference type="EMBL" id="NHO33378.1"/>
    </source>
</evidence>
<dbReference type="GO" id="GO:0005524">
    <property type="term" value="F:ATP binding"/>
    <property type="evidence" value="ECO:0007669"/>
    <property type="project" value="UniProtKB-KW"/>
</dbReference>
<keyword evidence="3 5" id="KW-0067">ATP-binding</keyword>
<accession>A0ABX0KE39</accession>
<organism evidence="5 6">
    <name type="scientific">Acetobacter fallax</name>
    <dbReference type="NCBI Taxonomy" id="1737473"/>
    <lineage>
        <taxon>Bacteria</taxon>
        <taxon>Pseudomonadati</taxon>
        <taxon>Pseudomonadota</taxon>
        <taxon>Alphaproteobacteria</taxon>
        <taxon>Acetobacterales</taxon>
        <taxon>Acetobacteraceae</taxon>
        <taxon>Acetobacter</taxon>
    </lineage>
</organism>
<keyword evidence="2" id="KW-0547">Nucleotide-binding</keyword>
<dbReference type="PROSITE" id="PS50893">
    <property type="entry name" value="ABC_TRANSPORTER_2"/>
    <property type="match status" value="1"/>
</dbReference>
<keyword evidence="1" id="KW-0813">Transport</keyword>
<proteinExistence type="predicted"/>
<dbReference type="PROSITE" id="PS00211">
    <property type="entry name" value="ABC_TRANSPORTER_1"/>
    <property type="match status" value="1"/>
</dbReference>
<evidence type="ECO:0000259" key="4">
    <source>
        <dbReference type="PROSITE" id="PS50893"/>
    </source>
</evidence>
<dbReference type="EMBL" id="WOSW01000026">
    <property type="protein sequence ID" value="NHO33378.1"/>
    <property type="molecule type" value="Genomic_DNA"/>
</dbReference>
<dbReference type="Gene3D" id="3.40.50.300">
    <property type="entry name" value="P-loop containing nucleotide triphosphate hydrolases"/>
    <property type="match status" value="1"/>
</dbReference>
<sequence length="277" mass="29492">MEQTPPPSPVPASAVPKIRIRGLYKSFGNKHVLNGVDLDVPAGTSFVIIGGSGTGKSVLLRCILGLITPDAGTIEIDGKNVLSASRREREVILGEIGMLFQNGALFDSLTVWENVAFGLLAPEARRHSDAHPRLTRAQARVRAGEILAQVGLDASVGDLSPSELSGGMQKRVGLARAIADRPDILFFDEPTTGLDPIMGAVIDGLIVDCVKRLGSTAIAITHDMASAQRIGDEAAMLYQGKLVWQGPASSLMNSGNPLVDQFTHGRREGPITMELRR</sequence>
<dbReference type="SMART" id="SM00382">
    <property type="entry name" value="AAA"/>
    <property type="match status" value="1"/>
</dbReference>
<name>A0ABX0KE39_9PROT</name>